<dbReference type="AlphaFoldDB" id="A0A364NZN5"/>
<organism evidence="1 2">
    <name type="scientific">Paramagnetospirillum kuznetsovii</name>
    <dbReference type="NCBI Taxonomy" id="2053833"/>
    <lineage>
        <taxon>Bacteria</taxon>
        <taxon>Pseudomonadati</taxon>
        <taxon>Pseudomonadota</taxon>
        <taxon>Alphaproteobacteria</taxon>
        <taxon>Rhodospirillales</taxon>
        <taxon>Magnetospirillaceae</taxon>
        <taxon>Paramagnetospirillum</taxon>
    </lineage>
</organism>
<dbReference type="EMBL" id="PGTO01000005">
    <property type="protein sequence ID" value="RAU22345.1"/>
    <property type="molecule type" value="Genomic_DNA"/>
</dbReference>
<keyword evidence="2" id="KW-1185">Reference proteome</keyword>
<proteinExistence type="predicted"/>
<evidence type="ECO:0000313" key="2">
    <source>
        <dbReference type="Proteomes" id="UP000251075"/>
    </source>
</evidence>
<name>A0A364NZN5_9PROT</name>
<protein>
    <submittedName>
        <fullName evidence="1">Uncharacterized protein</fullName>
    </submittedName>
</protein>
<dbReference type="Proteomes" id="UP000251075">
    <property type="component" value="Unassembled WGS sequence"/>
</dbReference>
<reference evidence="1 2" key="1">
    <citation type="submission" date="2017-11" db="EMBL/GenBank/DDBJ databases">
        <title>Draft genome sequence of magnetotactic bacterium Magnetospirillum kuznetsovii LBB-42.</title>
        <authorList>
            <person name="Grouzdev D.S."/>
            <person name="Rysina M.S."/>
            <person name="Baslerov R.V."/>
            <person name="Koziaeva V."/>
        </authorList>
    </citation>
    <scope>NUCLEOTIDE SEQUENCE [LARGE SCALE GENOMIC DNA]</scope>
    <source>
        <strain evidence="1 2">LBB-42</strain>
    </source>
</reference>
<gene>
    <name evidence="1" type="ORF">CU669_09520</name>
</gene>
<sequence>MVYKMEVRMMDDAMETAARRMLDRFGPLAAEILTSQARDLAARGDWPAQDRALLMLTRVEFMASRPMRRVA</sequence>
<comment type="caution">
    <text evidence="1">The sequence shown here is derived from an EMBL/GenBank/DDBJ whole genome shotgun (WGS) entry which is preliminary data.</text>
</comment>
<evidence type="ECO:0000313" key="1">
    <source>
        <dbReference type="EMBL" id="RAU22345.1"/>
    </source>
</evidence>
<accession>A0A364NZN5</accession>